<keyword evidence="7" id="KW-1185">Reference proteome</keyword>
<dbReference type="GO" id="GO:0015074">
    <property type="term" value="P:DNA integration"/>
    <property type="evidence" value="ECO:0007669"/>
    <property type="project" value="UniProtKB-KW"/>
</dbReference>
<evidence type="ECO:0000313" key="7">
    <source>
        <dbReference type="Proteomes" id="UP000235836"/>
    </source>
</evidence>
<dbReference type="PROSITE" id="PS51898">
    <property type="entry name" value="TYR_RECOMBINASE"/>
    <property type="match status" value="1"/>
</dbReference>
<dbReference type="Gene3D" id="1.10.443.10">
    <property type="entry name" value="Intergrase catalytic core"/>
    <property type="match status" value="1"/>
</dbReference>
<dbReference type="InterPro" id="IPR002104">
    <property type="entry name" value="Integrase_catalytic"/>
</dbReference>
<comment type="similarity">
    <text evidence="1">Belongs to the 'phage' integrase family.</text>
</comment>
<evidence type="ECO:0000256" key="3">
    <source>
        <dbReference type="ARBA" id="ARBA00023125"/>
    </source>
</evidence>
<accession>A0A2N6T7R6</accession>
<dbReference type="PANTHER" id="PTHR30629">
    <property type="entry name" value="PROPHAGE INTEGRASE"/>
    <property type="match status" value="1"/>
</dbReference>
<evidence type="ECO:0000256" key="2">
    <source>
        <dbReference type="ARBA" id="ARBA00022908"/>
    </source>
</evidence>
<feature type="domain" description="Tyr recombinase" evidence="5">
    <location>
        <begin position="173"/>
        <end position="389"/>
    </location>
</feature>
<dbReference type="Gene3D" id="1.10.150.130">
    <property type="match status" value="1"/>
</dbReference>
<dbReference type="InterPro" id="IPR010998">
    <property type="entry name" value="Integrase_recombinase_N"/>
</dbReference>
<proteinExistence type="inferred from homology"/>
<keyword evidence="4" id="KW-0233">DNA recombination</keyword>
<dbReference type="Proteomes" id="UP000235836">
    <property type="component" value="Unassembled WGS sequence"/>
</dbReference>
<dbReference type="GO" id="GO:0003677">
    <property type="term" value="F:DNA binding"/>
    <property type="evidence" value="ECO:0007669"/>
    <property type="project" value="UniProtKB-KW"/>
</dbReference>
<dbReference type="EMBL" id="PNHG01000001">
    <property type="protein sequence ID" value="PMC65376.1"/>
    <property type="molecule type" value="Genomic_DNA"/>
</dbReference>
<evidence type="ECO:0000313" key="6">
    <source>
        <dbReference type="EMBL" id="PMC65376.1"/>
    </source>
</evidence>
<gene>
    <name evidence="6" type="ORF">CJ203_00375</name>
</gene>
<evidence type="ECO:0000259" key="5">
    <source>
        <dbReference type="PROSITE" id="PS51898"/>
    </source>
</evidence>
<dbReference type="InterPro" id="IPR011010">
    <property type="entry name" value="DNA_brk_join_enz"/>
</dbReference>
<keyword evidence="3" id="KW-0238">DNA-binding</keyword>
<evidence type="ECO:0000256" key="1">
    <source>
        <dbReference type="ARBA" id="ARBA00008857"/>
    </source>
</evidence>
<dbReference type="Pfam" id="PF00589">
    <property type="entry name" value="Phage_integrase"/>
    <property type="match status" value="1"/>
</dbReference>
<dbReference type="CDD" id="cd01189">
    <property type="entry name" value="INT_ICEBs1_C_like"/>
    <property type="match status" value="1"/>
</dbReference>
<dbReference type="PANTHER" id="PTHR30629:SF2">
    <property type="entry name" value="PROPHAGE INTEGRASE INTS-RELATED"/>
    <property type="match status" value="1"/>
</dbReference>
<name>A0A2N6T7R6_9CORY</name>
<sequence length="394" mass="43569">MGRRRLAPGECGEVNAQKVANGYRARCWYRGQDGRKHQIDIVRRTKTEARNAARELGIKRANMGVGALNEESTLKELMNYWWDFKRAQGLSENTLARYEVAKDRVNNGLGGLKLFECRTQALNDWVKETAAGRPSVHKDLRIVLQQAFERGVKMEIVPRNTAANIDAAPRKKTEVEALTNDEVRHLRATLQAWEEANVGKPNVDADGKRVGGTRLTPYIADLVDVMLGSGLRIGEALGLRWEDVDLDAKPVMISVRGSVKVYAKRTPCVVWEDVTKTEAGLRTVPVATIAADALTRMSVERAPDAVYVFATREGTPRSPHNVRTRLRRATGDQYPGLTPHKFRRTHATIIEKEMGAKAAAMVLGHASPATTEKFYIAKGDMPNTSAVLDAAFGG</sequence>
<dbReference type="GO" id="GO:0006310">
    <property type="term" value="P:DNA recombination"/>
    <property type="evidence" value="ECO:0007669"/>
    <property type="project" value="UniProtKB-KW"/>
</dbReference>
<dbReference type="InterPro" id="IPR013762">
    <property type="entry name" value="Integrase-like_cat_sf"/>
</dbReference>
<keyword evidence="2" id="KW-0229">DNA integration</keyword>
<organism evidence="6 7">
    <name type="scientific">Corynebacterium tuscaniense</name>
    <dbReference type="NCBI Taxonomy" id="302449"/>
    <lineage>
        <taxon>Bacteria</taxon>
        <taxon>Bacillati</taxon>
        <taxon>Actinomycetota</taxon>
        <taxon>Actinomycetes</taxon>
        <taxon>Mycobacteriales</taxon>
        <taxon>Corynebacteriaceae</taxon>
        <taxon>Corynebacterium</taxon>
    </lineage>
</organism>
<reference evidence="6 7" key="1">
    <citation type="submission" date="2017-09" db="EMBL/GenBank/DDBJ databases">
        <title>Bacterial strain isolated from the female urinary microbiota.</title>
        <authorList>
            <person name="Thomas-White K."/>
            <person name="Kumar N."/>
            <person name="Forster S."/>
            <person name="Putonti C."/>
            <person name="Lawley T."/>
            <person name="Wolfe A.J."/>
        </authorList>
    </citation>
    <scope>NUCLEOTIDE SEQUENCE [LARGE SCALE GENOMIC DNA]</scope>
    <source>
        <strain evidence="6 7">UMB0792</strain>
    </source>
</reference>
<comment type="caution">
    <text evidence="6">The sequence shown here is derived from an EMBL/GenBank/DDBJ whole genome shotgun (WGS) entry which is preliminary data.</text>
</comment>
<evidence type="ECO:0000256" key="4">
    <source>
        <dbReference type="ARBA" id="ARBA00023172"/>
    </source>
</evidence>
<protein>
    <recommendedName>
        <fullName evidence="5">Tyr recombinase domain-containing protein</fullName>
    </recommendedName>
</protein>
<dbReference type="SUPFAM" id="SSF56349">
    <property type="entry name" value="DNA breaking-rejoining enzymes"/>
    <property type="match status" value="1"/>
</dbReference>
<dbReference type="InterPro" id="IPR050808">
    <property type="entry name" value="Phage_Integrase"/>
</dbReference>
<dbReference type="AlphaFoldDB" id="A0A2N6T7R6"/>